<feature type="region of interest" description="Disordered" evidence="1">
    <location>
        <begin position="582"/>
        <end position="604"/>
    </location>
</feature>
<feature type="region of interest" description="Disordered" evidence="1">
    <location>
        <begin position="647"/>
        <end position="680"/>
    </location>
</feature>
<organism evidence="2 3">
    <name type="scientific">Trichoderma breve</name>
    <dbReference type="NCBI Taxonomy" id="2034170"/>
    <lineage>
        <taxon>Eukaryota</taxon>
        <taxon>Fungi</taxon>
        <taxon>Dikarya</taxon>
        <taxon>Ascomycota</taxon>
        <taxon>Pezizomycotina</taxon>
        <taxon>Sordariomycetes</taxon>
        <taxon>Hypocreomycetidae</taxon>
        <taxon>Hypocreales</taxon>
        <taxon>Hypocreaceae</taxon>
        <taxon>Trichoderma</taxon>
    </lineage>
</organism>
<comment type="caution">
    <text evidence="2">The sequence shown here is derived from an EMBL/GenBank/DDBJ whole genome shotgun (WGS) entry which is preliminary data.</text>
</comment>
<dbReference type="SMART" id="SM00384">
    <property type="entry name" value="AT_hook"/>
    <property type="match status" value="3"/>
</dbReference>
<feature type="region of interest" description="Disordered" evidence="1">
    <location>
        <begin position="1045"/>
        <end position="1134"/>
    </location>
</feature>
<dbReference type="InterPro" id="IPR017956">
    <property type="entry name" value="AT_hook_DNA-bd_motif"/>
</dbReference>
<evidence type="ECO:0008006" key="4">
    <source>
        <dbReference type="Google" id="ProtNLM"/>
    </source>
</evidence>
<name>A0A9W9BBC6_9HYPO</name>
<feature type="compositionally biased region" description="Basic and acidic residues" evidence="1">
    <location>
        <begin position="978"/>
        <end position="1001"/>
    </location>
</feature>
<dbReference type="SUPFAM" id="SSF51197">
    <property type="entry name" value="Clavaminate synthase-like"/>
    <property type="match status" value="1"/>
</dbReference>
<feature type="region of interest" description="Disordered" evidence="1">
    <location>
        <begin position="504"/>
        <end position="538"/>
    </location>
</feature>
<feature type="compositionally biased region" description="Basic and acidic residues" evidence="1">
    <location>
        <begin position="1059"/>
        <end position="1070"/>
    </location>
</feature>
<dbReference type="Gene3D" id="2.60.120.650">
    <property type="entry name" value="Cupin"/>
    <property type="match status" value="1"/>
</dbReference>
<dbReference type="AlphaFoldDB" id="A0A9W9BBC6"/>
<protein>
    <recommendedName>
        <fullName evidence="4">JmjC domain-containing protein</fullName>
    </recommendedName>
</protein>
<dbReference type="RefSeq" id="XP_056029183.1">
    <property type="nucleotide sequence ID" value="XM_056172325.1"/>
</dbReference>
<feature type="compositionally biased region" description="Basic and acidic residues" evidence="1">
    <location>
        <begin position="504"/>
        <end position="516"/>
    </location>
</feature>
<proteinExistence type="predicted"/>
<dbReference type="Proteomes" id="UP001140511">
    <property type="component" value="Unassembled WGS sequence"/>
</dbReference>
<feature type="compositionally biased region" description="Polar residues" evidence="1">
    <location>
        <begin position="861"/>
        <end position="874"/>
    </location>
</feature>
<dbReference type="GO" id="GO:0003677">
    <property type="term" value="F:DNA binding"/>
    <property type="evidence" value="ECO:0007669"/>
    <property type="project" value="InterPro"/>
</dbReference>
<keyword evidence="3" id="KW-1185">Reference proteome</keyword>
<feature type="compositionally biased region" description="Polar residues" evidence="1">
    <location>
        <begin position="517"/>
        <end position="534"/>
    </location>
</feature>
<sequence>MPSAQHPQAKFDPIPPDLDLHSLVDHTPNFRWAQRVSRSQIRSLGQQDFEKLVAIHVIAGGKPLVIEGWDAALPSSLFSAGWLENAYDKKQENVRDISNSSDIPMTTGHYLRSMKQLTNQWTPNTYRDERRQRLYLKDIDCPVEWRDMLQKIIHPNLFYLNENVTSKGAPAGDLMSSLPEEMRAQNLMCYIGHEGTYTPAHREMCASLGQNIMVEASRDENGEKKGSSVWFMTESKDREVVREYFLSMLGHDIEIEKHFAQINAWKKAPFDVTMKVAWNRTTVETLELALHEALPKARLVCRDEQYKNKAIIYYTLQKYHAELRSIEKKAEMMQMDFMGFGRDVFRSSLRVKQLAADFKKLFQLFTKILIDEVFAFKEKDIEYLPFDSCVTCSYCRSNIFNRFLTCKHCIRPLINGEEDAYDVCMECYAMGRSCACLSGLQWCEQWSWSELTDNYEAWKATVIAIDGYVDLESSPHPLEVARQKAGKKSLAQICQEALRRRPWKDITKPEREKTPSDSEQGTTQPYMPKNTSLGHDTRRIADDRSVEALVDFRIHNLSWLKAAGEESRSKDSKRMQLLREQADNAKAQDALTHAQAEAEPRMQSSAVFTAQATETSAINGYGDQSQVLGRDGGTSTDYSFDVANNHTLNVDDVPQNDAAPTAANAREREDVDSSQYPDPSVFARQRIGMGYYEQDDTPDKILFDPYQAPSADSMQADEPTIPEFVKKTIRAAKRKAKRENEDPEFTIRKSHHKRPKLTAEPSDFLDNMDPALFVDGGSAAAVKHTTATSPLDGDAPAKSLAVHHEEPDIVPEISLPRPFDINEPTLRHAKPRASYVEVDDLDIDELEETEAASLPSPKALVSSTTADGSLAVQTTKKELESSNPEVQHPDGAFQETVGDVIPKKRGRPPRNMQKTASPVTTEIIPPPPPPPQLDGGRNRRRRGRPKKSLSTLELLEEDLAASHDEETRGTGSLAVQETSHDGDIRPIEGFQPRHEAVDQAPKKKRGRPRKSDISTRGEFSLNVILPMNTRFMSMAERMALKGKSFKIGTRKSRNVSKAEQNKEHLTESKTSKRSSQVADASEEDEGEGNSDQGRIGRSIKVNETMMRFRSSSSKKSTDDEDIPSNGRVAKRIGR</sequence>
<dbReference type="GeneID" id="80867013"/>
<feature type="region of interest" description="Disordered" evidence="1">
    <location>
        <begin position="849"/>
        <end position="1014"/>
    </location>
</feature>
<reference evidence="2" key="1">
    <citation type="submission" date="2022-09" db="EMBL/GenBank/DDBJ databases">
        <title>Chromosome-level assembly of Trichoderma breve T069, a fungus used in development of biopesticide product.</title>
        <authorList>
            <person name="Lin R."/>
            <person name="Liu T."/>
        </authorList>
    </citation>
    <scope>NUCLEOTIDE SEQUENCE</scope>
    <source>
        <strain evidence="2">T069</strain>
    </source>
</reference>
<feature type="compositionally biased region" description="Basic residues" evidence="1">
    <location>
        <begin position="938"/>
        <end position="947"/>
    </location>
</feature>
<gene>
    <name evidence="2" type="ORF">T069G_05115</name>
</gene>
<evidence type="ECO:0000313" key="3">
    <source>
        <dbReference type="Proteomes" id="UP001140511"/>
    </source>
</evidence>
<accession>A0A9W9BBC6</accession>
<evidence type="ECO:0000256" key="1">
    <source>
        <dbReference type="SAM" id="MobiDB-lite"/>
    </source>
</evidence>
<dbReference type="EMBL" id="JAOPEN010000003">
    <property type="protein sequence ID" value="KAJ4860127.1"/>
    <property type="molecule type" value="Genomic_DNA"/>
</dbReference>
<evidence type="ECO:0000313" key="2">
    <source>
        <dbReference type="EMBL" id="KAJ4860127.1"/>
    </source>
</evidence>
<dbReference type="PRINTS" id="PR00929">
    <property type="entry name" value="ATHOOK"/>
</dbReference>